<keyword evidence="1" id="KW-0175">Coiled coil</keyword>
<organism evidence="3 4">
    <name type="scientific">Vigna unguiculata</name>
    <name type="common">Cowpea</name>
    <dbReference type="NCBI Taxonomy" id="3917"/>
    <lineage>
        <taxon>Eukaryota</taxon>
        <taxon>Viridiplantae</taxon>
        <taxon>Streptophyta</taxon>
        <taxon>Embryophyta</taxon>
        <taxon>Tracheophyta</taxon>
        <taxon>Spermatophyta</taxon>
        <taxon>Magnoliopsida</taxon>
        <taxon>eudicotyledons</taxon>
        <taxon>Gunneridae</taxon>
        <taxon>Pentapetalae</taxon>
        <taxon>rosids</taxon>
        <taxon>fabids</taxon>
        <taxon>Fabales</taxon>
        <taxon>Fabaceae</taxon>
        <taxon>Papilionoideae</taxon>
        <taxon>50 kb inversion clade</taxon>
        <taxon>NPAAA clade</taxon>
        <taxon>indigoferoid/millettioid clade</taxon>
        <taxon>Phaseoleae</taxon>
        <taxon>Vigna</taxon>
    </lineage>
</organism>
<name>A0A4D6M846_VIGUN</name>
<reference evidence="3 4" key="1">
    <citation type="submission" date="2019-04" db="EMBL/GenBank/DDBJ databases">
        <title>An improved genome assembly and genetic linkage map for asparagus bean, Vigna unguiculata ssp. sesquipedialis.</title>
        <authorList>
            <person name="Xia Q."/>
            <person name="Zhang R."/>
            <person name="Dong Y."/>
        </authorList>
    </citation>
    <scope>NUCLEOTIDE SEQUENCE [LARGE SCALE GENOMIC DNA]</scope>
    <source>
        <tissue evidence="3">Leaf</tissue>
    </source>
</reference>
<dbReference type="AlphaFoldDB" id="A0A4D6M846"/>
<feature type="coiled-coil region" evidence="1">
    <location>
        <begin position="175"/>
        <end position="255"/>
    </location>
</feature>
<evidence type="ECO:0000256" key="1">
    <source>
        <dbReference type="SAM" id="Coils"/>
    </source>
</evidence>
<sequence length="256" mass="29325">MSDSDSILGTGSGDNDLMSESSGSVSNERGMCMDVVSDVREDPTEEVAKSSLSTKEQAGEGFFYMYMCQFLQLHVRLPFDDFSMRVLRLLNVAPTQLHPNTWGSHGSTGKEEFKFIQELEERASGKDIEISLDEVMVSSLDNMELNALVRAMVEFNNKTLILGRRVGTMLQKELKERGKAKVEQVREELKALQAKYEEEKTAWDKEREELVFEKKRLGSWKVRCMDSEKNMKEKIKDLEVDNDNLKEKYKGIEVEL</sequence>
<feature type="compositionally biased region" description="Polar residues" evidence="2">
    <location>
        <begin position="18"/>
        <end position="27"/>
    </location>
</feature>
<feature type="region of interest" description="Disordered" evidence="2">
    <location>
        <begin position="1"/>
        <end position="28"/>
    </location>
</feature>
<gene>
    <name evidence="3" type="ORF">DEO72_LG6g1837</name>
</gene>
<evidence type="ECO:0008006" key="5">
    <source>
        <dbReference type="Google" id="ProtNLM"/>
    </source>
</evidence>
<evidence type="ECO:0000313" key="3">
    <source>
        <dbReference type="EMBL" id="QCD97127.1"/>
    </source>
</evidence>
<proteinExistence type="predicted"/>
<keyword evidence="4" id="KW-1185">Reference proteome</keyword>
<evidence type="ECO:0000256" key="2">
    <source>
        <dbReference type="SAM" id="MobiDB-lite"/>
    </source>
</evidence>
<dbReference type="EMBL" id="CP039350">
    <property type="protein sequence ID" value="QCD97127.1"/>
    <property type="molecule type" value="Genomic_DNA"/>
</dbReference>
<dbReference type="Proteomes" id="UP000501690">
    <property type="component" value="Linkage Group LG6"/>
</dbReference>
<accession>A0A4D6M846</accession>
<protein>
    <recommendedName>
        <fullName evidence="5">MATH domain-containing protein</fullName>
    </recommendedName>
</protein>
<evidence type="ECO:0000313" key="4">
    <source>
        <dbReference type="Proteomes" id="UP000501690"/>
    </source>
</evidence>